<dbReference type="GO" id="GO:0046872">
    <property type="term" value="F:metal ion binding"/>
    <property type="evidence" value="ECO:0007669"/>
    <property type="project" value="UniProtKB-KW"/>
</dbReference>
<evidence type="ECO:0000256" key="6">
    <source>
        <dbReference type="ARBA" id="ARBA00023049"/>
    </source>
</evidence>
<accession>A0A1N6DXA7</accession>
<evidence type="ECO:0000313" key="9">
    <source>
        <dbReference type="Proteomes" id="UP000198461"/>
    </source>
</evidence>
<name>A0A1N6DXA7_9GAMM</name>
<dbReference type="PANTHER" id="PTHR22726:SF1">
    <property type="entry name" value="METALLOENDOPEPTIDASE OMA1, MITOCHONDRIAL"/>
    <property type="match status" value="1"/>
</dbReference>
<keyword evidence="3" id="KW-0479">Metal-binding</keyword>
<organism evidence="8 9">
    <name type="scientific">Sulfurivirga caldicuralii</name>
    <dbReference type="NCBI Taxonomy" id="364032"/>
    <lineage>
        <taxon>Bacteria</taxon>
        <taxon>Pseudomonadati</taxon>
        <taxon>Pseudomonadota</taxon>
        <taxon>Gammaproteobacteria</taxon>
        <taxon>Thiotrichales</taxon>
        <taxon>Piscirickettsiaceae</taxon>
        <taxon>Sulfurivirga</taxon>
    </lineage>
</organism>
<keyword evidence="2 8" id="KW-0645">Protease</keyword>
<dbReference type="RefSeq" id="WP_074200772.1">
    <property type="nucleotide sequence ID" value="NZ_FSRE01000001.1"/>
</dbReference>
<protein>
    <submittedName>
        <fullName evidence="8">Putative Zn-dependent protease, contains TPR repeats</fullName>
    </submittedName>
</protein>
<gene>
    <name evidence="8" type="ORF">SAMN05443662_0467</name>
</gene>
<dbReference type="Pfam" id="PF01435">
    <property type="entry name" value="Peptidase_M48"/>
    <property type="match status" value="1"/>
</dbReference>
<feature type="domain" description="Peptidase M48" evidence="7">
    <location>
        <begin position="56"/>
        <end position="241"/>
    </location>
</feature>
<dbReference type="GO" id="GO:0004222">
    <property type="term" value="F:metalloendopeptidase activity"/>
    <property type="evidence" value="ECO:0007669"/>
    <property type="project" value="InterPro"/>
</dbReference>
<keyword evidence="9" id="KW-1185">Reference proteome</keyword>
<dbReference type="EMBL" id="FSRE01000001">
    <property type="protein sequence ID" value="SIN75390.1"/>
    <property type="molecule type" value="Genomic_DNA"/>
</dbReference>
<keyword evidence="4" id="KW-0378">Hydrolase</keyword>
<evidence type="ECO:0000256" key="5">
    <source>
        <dbReference type="ARBA" id="ARBA00022833"/>
    </source>
</evidence>
<evidence type="ECO:0000256" key="1">
    <source>
        <dbReference type="ARBA" id="ARBA00001947"/>
    </source>
</evidence>
<dbReference type="InterPro" id="IPR001915">
    <property type="entry name" value="Peptidase_M48"/>
</dbReference>
<dbReference type="PANTHER" id="PTHR22726">
    <property type="entry name" value="METALLOENDOPEPTIDASE OMA1"/>
    <property type="match status" value="1"/>
</dbReference>
<dbReference type="STRING" id="364032.SAMN05443662_0467"/>
<evidence type="ECO:0000259" key="7">
    <source>
        <dbReference type="Pfam" id="PF01435"/>
    </source>
</evidence>
<dbReference type="GO" id="GO:0051603">
    <property type="term" value="P:proteolysis involved in protein catabolic process"/>
    <property type="evidence" value="ECO:0007669"/>
    <property type="project" value="TreeGrafter"/>
</dbReference>
<keyword evidence="6" id="KW-0482">Metalloprotease</keyword>
<evidence type="ECO:0000256" key="3">
    <source>
        <dbReference type="ARBA" id="ARBA00022723"/>
    </source>
</evidence>
<reference evidence="8 9" key="1">
    <citation type="submission" date="2016-11" db="EMBL/GenBank/DDBJ databases">
        <authorList>
            <person name="Jaros S."/>
            <person name="Januszkiewicz K."/>
            <person name="Wedrychowicz H."/>
        </authorList>
    </citation>
    <scope>NUCLEOTIDE SEQUENCE [LARGE SCALE GENOMIC DNA]</scope>
    <source>
        <strain evidence="8 9">DSM 17737</strain>
    </source>
</reference>
<keyword evidence="5" id="KW-0862">Zinc</keyword>
<dbReference type="OrthoDB" id="9810445at2"/>
<dbReference type="Gene3D" id="1.25.40.10">
    <property type="entry name" value="Tetratricopeptide repeat domain"/>
    <property type="match status" value="1"/>
</dbReference>
<dbReference type="Gene3D" id="3.30.2010.10">
    <property type="entry name" value="Metalloproteases ('zincins'), catalytic domain"/>
    <property type="match status" value="1"/>
</dbReference>
<dbReference type="InterPro" id="IPR051156">
    <property type="entry name" value="Mito/Outer_Membr_Metalloprot"/>
</dbReference>
<comment type="cofactor">
    <cofactor evidence="1">
        <name>Zn(2+)</name>
        <dbReference type="ChEBI" id="CHEBI:29105"/>
    </cofactor>
</comment>
<dbReference type="AlphaFoldDB" id="A0A1N6DXA7"/>
<evidence type="ECO:0000256" key="4">
    <source>
        <dbReference type="ARBA" id="ARBA00022801"/>
    </source>
</evidence>
<dbReference type="GO" id="GO:0016020">
    <property type="term" value="C:membrane"/>
    <property type="evidence" value="ECO:0007669"/>
    <property type="project" value="TreeGrafter"/>
</dbReference>
<dbReference type="Proteomes" id="UP000198461">
    <property type="component" value="Unassembled WGS sequence"/>
</dbReference>
<evidence type="ECO:0000313" key="8">
    <source>
        <dbReference type="EMBL" id="SIN75390.1"/>
    </source>
</evidence>
<dbReference type="InterPro" id="IPR011990">
    <property type="entry name" value="TPR-like_helical_dom_sf"/>
</dbReference>
<proteinExistence type="predicted"/>
<dbReference type="CDD" id="cd07324">
    <property type="entry name" value="M48C_Oma1-like"/>
    <property type="match status" value="1"/>
</dbReference>
<evidence type="ECO:0000256" key="2">
    <source>
        <dbReference type="ARBA" id="ARBA00022670"/>
    </source>
</evidence>
<sequence length="446" mass="49515">MSSWAPAQSASIQLPELGSNQQAAIDQQTEETFRNAFLSSLYTRKSVIEDPLVILWLDRLGQRLALHAPLLRAHIQVLPIASDAINAFAGPGGIIGINRGLLLAANTTDEVAAVIAHEIGHVSQHHLLRRFANADKDNLTAFATMLAALLVGQLDPQAGMATFYAGNAFHLEQQLKFSRHHETEADAVGIQLLAESGFDPTAMAHFFQTLQQRSLNDPSQVPEVLRTHPVTPHRIAAAENRATRFSANLHNVHPILPPLQELKTLLIPNMHRTDRCLARALQDADLSQACRETLQKRAQHDWLVMGILMKWANRHTPQDTAKVIRRKMETHFPNNAALRLIAAQLAFDQGRYKDSERHLRHVDRLAPSALRSLAFQLWARLHKSQHRDDASLLALAQSALLCGNTDKARYLIKQIEPKNLSAEGRSELKSIQASLPNNASGQQTNL</sequence>